<protein>
    <recommendedName>
        <fullName evidence="2">DUF6824 domain-containing protein</fullName>
    </recommendedName>
</protein>
<feature type="compositionally biased region" description="Basic and acidic residues" evidence="1">
    <location>
        <begin position="35"/>
        <end position="45"/>
    </location>
</feature>
<dbReference type="InterPro" id="IPR049227">
    <property type="entry name" value="DUF6824"/>
</dbReference>
<reference evidence="3 4" key="1">
    <citation type="submission" date="2019-01" db="EMBL/GenBank/DDBJ databases">
        <authorList>
            <person name="Ferrante I. M."/>
        </authorList>
    </citation>
    <scope>NUCLEOTIDE SEQUENCE [LARGE SCALE GENOMIC DNA]</scope>
    <source>
        <strain evidence="3 4">B856</strain>
    </source>
</reference>
<dbReference type="AlphaFoldDB" id="A0A448YVL6"/>
<feature type="domain" description="DUF6824" evidence="2">
    <location>
        <begin position="78"/>
        <end position="163"/>
    </location>
</feature>
<dbReference type="Proteomes" id="UP000291116">
    <property type="component" value="Unassembled WGS sequence"/>
</dbReference>
<feature type="region of interest" description="Disordered" evidence="1">
    <location>
        <begin position="30"/>
        <end position="51"/>
    </location>
</feature>
<evidence type="ECO:0000313" key="4">
    <source>
        <dbReference type="Proteomes" id="UP000291116"/>
    </source>
</evidence>
<feature type="region of interest" description="Disordered" evidence="1">
    <location>
        <begin position="286"/>
        <end position="337"/>
    </location>
</feature>
<evidence type="ECO:0000313" key="3">
    <source>
        <dbReference type="EMBL" id="VEU33818.1"/>
    </source>
</evidence>
<sequence>MIPNNHNDVNEALRSVNPCTDRLLFKDQKHKHHHLNEQHQLESHEQSSSVIMCSKDQTSKNNTDQQYRDAVRSLGPYDVVCGRGSVAFNNIGNRRFRIIIGMNVDKYSAIDGRFQKGIFIGNLVDALVCEMGARFFKQKKTDGRLVELTEAEIRKKVGHALRDMFAFQESQQQQQQQDVKEQNMMAGDTATLAIPSLLSLARSPAHHKKSNDMNCSCLPHERTQQSLPQSLPHFPLPTSLLFQESIESIDVPRNYRADTNNGFQGTNNFEIQNRSTEIRQHGFFPVSNRDKRQRQKELQRRLQQQQQSGHFSMRELEERLSATTNISNSERERQGTI</sequence>
<dbReference type="EMBL" id="CAACVS010000010">
    <property type="protein sequence ID" value="VEU33818.1"/>
    <property type="molecule type" value="Genomic_DNA"/>
</dbReference>
<proteinExistence type="predicted"/>
<gene>
    <name evidence="3" type="ORF">PSNMU_V1.4_AUG-EV-PASAV3_0005080</name>
</gene>
<organism evidence="3 4">
    <name type="scientific">Pseudo-nitzschia multistriata</name>
    <dbReference type="NCBI Taxonomy" id="183589"/>
    <lineage>
        <taxon>Eukaryota</taxon>
        <taxon>Sar</taxon>
        <taxon>Stramenopiles</taxon>
        <taxon>Ochrophyta</taxon>
        <taxon>Bacillariophyta</taxon>
        <taxon>Bacillariophyceae</taxon>
        <taxon>Bacillariophycidae</taxon>
        <taxon>Bacillariales</taxon>
        <taxon>Bacillariaceae</taxon>
        <taxon>Pseudo-nitzschia</taxon>
    </lineage>
</organism>
<evidence type="ECO:0000259" key="2">
    <source>
        <dbReference type="Pfam" id="PF20710"/>
    </source>
</evidence>
<name>A0A448YVL6_9STRA</name>
<accession>A0A448YVL6</accession>
<keyword evidence="4" id="KW-1185">Reference proteome</keyword>
<dbReference type="Pfam" id="PF20710">
    <property type="entry name" value="DUF6824"/>
    <property type="match status" value="1"/>
</dbReference>
<dbReference type="OrthoDB" id="49453at2759"/>
<evidence type="ECO:0000256" key="1">
    <source>
        <dbReference type="SAM" id="MobiDB-lite"/>
    </source>
</evidence>